<comment type="caution">
    <text evidence="2">The sequence shown here is derived from an EMBL/GenBank/DDBJ whole genome shotgun (WGS) entry which is preliminary data.</text>
</comment>
<feature type="compositionally biased region" description="Basic and acidic residues" evidence="1">
    <location>
        <begin position="451"/>
        <end position="465"/>
    </location>
</feature>
<name>A0ABN9TMS2_9DINO</name>
<reference evidence="2" key="1">
    <citation type="submission" date="2023-10" db="EMBL/GenBank/DDBJ databases">
        <authorList>
            <person name="Chen Y."/>
            <person name="Shah S."/>
            <person name="Dougan E. K."/>
            <person name="Thang M."/>
            <person name="Chan C."/>
        </authorList>
    </citation>
    <scope>NUCLEOTIDE SEQUENCE [LARGE SCALE GENOMIC DNA]</scope>
</reference>
<accession>A0ABN9TMS2</accession>
<evidence type="ECO:0000256" key="1">
    <source>
        <dbReference type="SAM" id="MobiDB-lite"/>
    </source>
</evidence>
<evidence type="ECO:0008006" key="4">
    <source>
        <dbReference type="Google" id="ProtNLM"/>
    </source>
</evidence>
<protein>
    <recommendedName>
        <fullName evidence="4">PDZ domain-containing protein</fullName>
    </recommendedName>
</protein>
<dbReference type="Proteomes" id="UP001189429">
    <property type="component" value="Unassembled WGS sequence"/>
</dbReference>
<evidence type="ECO:0000313" key="2">
    <source>
        <dbReference type="EMBL" id="CAK0847340.1"/>
    </source>
</evidence>
<feature type="compositionally biased region" description="Acidic residues" evidence="1">
    <location>
        <begin position="509"/>
        <end position="521"/>
    </location>
</feature>
<dbReference type="EMBL" id="CAUYUJ010014893">
    <property type="protein sequence ID" value="CAK0847340.1"/>
    <property type="molecule type" value="Genomic_DNA"/>
</dbReference>
<proteinExistence type="predicted"/>
<gene>
    <name evidence="2" type="ORF">PCOR1329_LOCUS40576</name>
</gene>
<feature type="compositionally biased region" description="Polar residues" evidence="1">
    <location>
        <begin position="365"/>
        <end position="389"/>
    </location>
</feature>
<feature type="region of interest" description="Disordered" evidence="1">
    <location>
        <begin position="355"/>
        <end position="394"/>
    </location>
</feature>
<sequence>MMRRAGVAAVVCGELSACSHAFVMKHDRHLTAGMGSDESVLDWGVADEDTMGKLLLRQQSSQHFIADLDNDRMILVTDLGEGSALDSHEGVIADEVSATLSPKARQNAHSAQFEAEFKIQLNMTQAHATGMPMGLELSFDTDYQPVSVSKVKKHGLVEEWNTANPGNDVHVGDEIVQVNSIQWHHNTPDFVKRISGQFKAGRKLTAGANEMFILYIQRPKQHSHKRFPMQREDAHHRAYPVEFDAKLTVLPLGLPTSASESEVMGWELHAKNDWDPVSIGNLTGVGAIAAYNKANPDHIIMAGDEIVKVNEVAWHHSAKIFSQRISQKCKIFRKQASGSEPLVLSIRRPAAVHQASEAAKEASLATAQGSVDPTHTSAAPEPTLTSSGPSEGRVRNLAESIQAATNRVRVLSADRNEIIKQISQLVRKKASISAELAVAEEVQEELEAERDEAMRKTAAPEHPEHAPGAGSGALDSALPMQTPPGASEDDGRSAPPGSDDDGGAIGASEGDEQPDEMIGDV</sequence>
<keyword evidence="3" id="KW-1185">Reference proteome</keyword>
<evidence type="ECO:0000313" key="3">
    <source>
        <dbReference type="Proteomes" id="UP001189429"/>
    </source>
</evidence>
<feature type="region of interest" description="Disordered" evidence="1">
    <location>
        <begin position="443"/>
        <end position="521"/>
    </location>
</feature>
<organism evidence="2 3">
    <name type="scientific">Prorocentrum cordatum</name>
    <dbReference type="NCBI Taxonomy" id="2364126"/>
    <lineage>
        <taxon>Eukaryota</taxon>
        <taxon>Sar</taxon>
        <taxon>Alveolata</taxon>
        <taxon>Dinophyceae</taxon>
        <taxon>Prorocentrales</taxon>
        <taxon>Prorocentraceae</taxon>
        <taxon>Prorocentrum</taxon>
    </lineage>
</organism>